<evidence type="ECO:0000259" key="10">
    <source>
        <dbReference type="PROSITE" id="PS51352"/>
    </source>
</evidence>
<evidence type="ECO:0000256" key="6">
    <source>
        <dbReference type="ARBA" id="ARBA00023284"/>
    </source>
</evidence>
<sequence length="164" mass="18288">MEYRIEVGEMAPDFRLKSAAGRDVRLYDCKNKKTVLLFFFNHDKPGCLERLKTLAEDYGKFKDAGVAVFPVSILKVDEGKTLVQKLGLPFGILCDDDHSVVRDYKMGQCSDTPGHVCFEVIHDVEFPAMLVIDTSGIIRYKQAVGASGGPDNLTLLEECRKALK</sequence>
<dbReference type="AlphaFoldDB" id="D1Z2J4"/>
<comment type="catalytic activity">
    <reaction evidence="9">
        <text>a hydroperoxide + [thioredoxin]-dithiol = an alcohol + [thioredoxin]-disulfide + H2O</text>
        <dbReference type="Rhea" id="RHEA:62620"/>
        <dbReference type="Rhea" id="RHEA-COMP:10698"/>
        <dbReference type="Rhea" id="RHEA-COMP:10700"/>
        <dbReference type="ChEBI" id="CHEBI:15377"/>
        <dbReference type="ChEBI" id="CHEBI:29950"/>
        <dbReference type="ChEBI" id="CHEBI:30879"/>
        <dbReference type="ChEBI" id="CHEBI:35924"/>
        <dbReference type="ChEBI" id="CHEBI:50058"/>
        <dbReference type="EC" id="1.11.1.24"/>
    </reaction>
</comment>
<keyword evidence="5" id="KW-1015">Disulfide bond</keyword>
<evidence type="ECO:0000256" key="1">
    <source>
        <dbReference type="ARBA" id="ARBA00013017"/>
    </source>
</evidence>
<dbReference type="eggNOG" id="arCOG00310">
    <property type="taxonomic scope" value="Archaea"/>
</dbReference>
<organism evidence="11 12">
    <name type="scientific">Methanocella paludicola (strain DSM 17711 / JCM 13418 / NBRC 101707 / SANAE)</name>
    <dbReference type="NCBI Taxonomy" id="304371"/>
    <lineage>
        <taxon>Archaea</taxon>
        <taxon>Methanobacteriati</taxon>
        <taxon>Methanobacteriota</taxon>
        <taxon>Stenosarchaea group</taxon>
        <taxon>Methanomicrobia</taxon>
        <taxon>Methanocellales</taxon>
        <taxon>Methanocellaceae</taxon>
        <taxon>Methanocella</taxon>
    </lineage>
</organism>
<proteinExistence type="inferred from homology"/>
<name>D1Z2J4_METPS</name>
<dbReference type="Proteomes" id="UP000001882">
    <property type="component" value="Chromosome"/>
</dbReference>
<dbReference type="EC" id="1.11.1.24" evidence="1"/>
<keyword evidence="4" id="KW-0560">Oxidoreductase</keyword>
<dbReference type="GO" id="GO:0008379">
    <property type="term" value="F:thioredoxin peroxidase activity"/>
    <property type="evidence" value="ECO:0007669"/>
    <property type="project" value="TreeGrafter"/>
</dbReference>
<protein>
    <recommendedName>
        <fullName evidence="1">thioredoxin-dependent peroxiredoxin</fullName>
        <ecNumber evidence="1">1.11.1.24</ecNumber>
    </recommendedName>
    <alternativeName>
        <fullName evidence="7">Thioredoxin peroxidase</fullName>
    </alternativeName>
</protein>
<reference evidence="12" key="3">
    <citation type="journal article" date="2011" name="PLoS ONE">
        <title>Genome sequence of a mesophilic hydrogenotrophic methanogen Methanocella paludicola, the first cultivated representative of the order Methanocellales.</title>
        <authorList>
            <person name="Sakai S."/>
            <person name="Takaki Y."/>
            <person name="Shimamura S."/>
            <person name="Sekine M."/>
            <person name="Tajima T."/>
            <person name="Kosugi H."/>
            <person name="Ichikawa N."/>
            <person name="Tasumi E."/>
            <person name="Hiraki A.T."/>
            <person name="Shimizu A."/>
            <person name="Kato Y."/>
            <person name="Nishiko R."/>
            <person name="Mori K."/>
            <person name="Fujita N."/>
            <person name="Imachi H."/>
            <person name="Takai K."/>
        </authorList>
    </citation>
    <scope>NUCLEOTIDE SEQUENCE [LARGE SCALE GENOMIC DNA]</scope>
    <source>
        <strain evidence="12">DSM 17711 / JCM 13418 / NBRC 101707 / SANAE</strain>
    </source>
</reference>
<evidence type="ECO:0000256" key="7">
    <source>
        <dbReference type="ARBA" id="ARBA00032824"/>
    </source>
</evidence>
<dbReference type="GO" id="GO:0005737">
    <property type="term" value="C:cytoplasm"/>
    <property type="evidence" value="ECO:0007669"/>
    <property type="project" value="TreeGrafter"/>
</dbReference>
<evidence type="ECO:0000313" key="11">
    <source>
        <dbReference type="EMBL" id="BAI62916.1"/>
    </source>
</evidence>
<dbReference type="InterPro" id="IPR013766">
    <property type="entry name" value="Thioredoxin_domain"/>
</dbReference>
<keyword evidence="6" id="KW-0676">Redox-active center</keyword>
<dbReference type="EMBL" id="AP011532">
    <property type="protein sequence ID" value="BAI62916.1"/>
    <property type="molecule type" value="Genomic_DNA"/>
</dbReference>
<dbReference type="InterPro" id="IPR036249">
    <property type="entry name" value="Thioredoxin-like_sf"/>
</dbReference>
<dbReference type="PROSITE" id="PS51352">
    <property type="entry name" value="THIOREDOXIN_2"/>
    <property type="match status" value="1"/>
</dbReference>
<reference evidence="11 12" key="2">
    <citation type="journal article" date="2008" name="Int. J. Syst. Evol. Microbiol.">
        <title>Methanocella paludicola gen. nov., sp. nov., a methane-producing archaeon, the first isolate of the lineage 'Rice Cluster I', and proposal of the new archaeal order Methanocellales ord. nov.</title>
        <authorList>
            <person name="Sakai S."/>
            <person name="Imachi H."/>
            <person name="Hanada S."/>
            <person name="Ohashi A."/>
            <person name="Harada H."/>
            <person name="Kamagata Y."/>
        </authorList>
    </citation>
    <scope>NUCLEOTIDE SEQUENCE [LARGE SCALE GENOMIC DNA]</scope>
    <source>
        <strain evidence="12">DSM 17711 / JCM 13418 / NBRC 101707 / SANAE</strain>
    </source>
</reference>
<comment type="similarity">
    <text evidence="8">Belongs to the peroxiredoxin family. BCP/PrxQ subfamily.</text>
</comment>
<evidence type="ECO:0000256" key="5">
    <source>
        <dbReference type="ARBA" id="ARBA00023157"/>
    </source>
</evidence>
<dbReference type="SUPFAM" id="SSF52833">
    <property type="entry name" value="Thioredoxin-like"/>
    <property type="match status" value="1"/>
</dbReference>
<evidence type="ECO:0000256" key="8">
    <source>
        <dbReference type="ARBA" id="ARBA00038489"/>
    </source>
</evidence>
<dbReference type="InterPro" id="IPR050924">
    <property type="entry name" value="Peroxiredoxin_BCP/PrxQ"/>
</dbReference>
<dbReference type="GO" id="GO:0045454">
    <property type="term" value="P:cell redox homeostasis"/>
    <property type="evidence" value="ECO:0007669"/>
    <property type="project" value="TreeGrafter"/>
</dbReference>
<dbReference type="KEGG" id="mpd:MCP_2844"/>
<accession>D1Z2J4</accession>
<keyword evidence="2" id="KW-0575">Peroxidase</keyword>
<feature type="domain" description="Thioredoxin" evidence="10">
    <location>
        <begin position="5"/>
        <end position="164"/>
    </location>
</feature>
<keyword evidence="3" id="KW-0049">Antioxidant</keyword>
<dbReference type="Gene3D" id="3.40.30.10">
    <property type="entry name" value="Glutaredoxin"/>
    <property type="match status" value="1"/>
</dbReference>
<evidence type="ECO:0000256" key="3">
    <source>
        <dbReference type="ARBA" id="ARBA00022862"/>
    </source>
</evidence>
<evidence type="ECO:0000313" key="12">
    <source>
        <dbReference type="Proteomes" id="UP000001882"/>
    </source>
</evidence>
<dbReference type="Pfam" id="PF00578">
    <property type="entry name" value="AhpC-TSA"/>
    <property type="match status" value="1"/>
</dbReference>
<reference evidence="11 12" key="1">
    <citation type="journal article" date="2007" name="Appl. Environ. Microbiol.">
        <title>Isolation of key methanogens for global methane emission from rice paddy fields: a novel isolate affiliated with the clone cluster rice cluster I.</title>
        <authorList>
            <person name="Sakai S."/>
            <person name="Imachi H."/>
            <person name="Sekiguchi Y."/>
            <person name="Ohashi A."/>
            <person name="Harada H."/>
            <person name="Kamagata Y."/>
        </authorList>
    </citation>
    <scope>NUCLEOTIDE SEQUENCE [LARGE SCALE GENOMIC DNA]</scope>
    <source>
        <strain evidence="12">DSM 17711 / JCM 13418 / NBRC 101707 / SANAE</strain>
    </source>
</reference>
<dbReference type="GO" id="GO:0034599">
    <property type="term" value="P:cellular response to oxidative stress"/>
    <property type="evidence" value="ECO:0007669"/>
    <property type="project" value="TreeGrafter"/>
</dbReference>
<dbReference type="STRING" id="304371.MCP_2844"/>
<evidence type="ECO:0000256" key="2">
    <source>
        <dbReference type="ARBA" id="ARBA00022559"/>
    </source>
</evidence>
<evidence type="ECO:0000256" key="4">
    <source>
        <dbReference type="ARBA" id="ARBA00023002"/>
    </source>
</evidence>
<dbReference type="InParanoid" id="D1Z2J4"/>
<gene>
    <name evidence="11" type="ordered locus">MCP_2844</name>
</gene>
<keyword evidence="12" id="KW-1185">Reference proteome</keyword>
<dbReference type="PANTHER" id="PTHR42801:SF4">
    <property type="entry name" value="AHPC_TSA FAMILY PROTEIN"/>
    <property type="match status" value="1"/>
</dbReference>
<dbReference type="PANTHER" id="PTHR42801">
    <property type="entry name" value="THIOREDOXIN-DEPENDENT PEROXIDE REDUCTASE"/>
    <property type="match status" value="1"/>
</dbReference>
<dbReference type="InterPro" id="IPR000866">
    <property type="entry name" value="AhpC/TSA"/>
</dbReference>
<evidence type="ECO:0000256" key="9">
    <source>
        <dbReference type="ARBA" id="ARBA00049091"/>
    </source>
</evidence>